<comment type="caution">
    <text evidence="2">The sequence shown here is derived from an EMBL/GenBank/DDBJ whole genome shotgun (WGS) entry which is preliminary data.</text>
</comment>
<feature type="region of interest" description="Disordered" evidence="1">
    <location>
        <begin position="1"/>
        <end position="65"/>
    </location>
</feature>
<keyword evidence="3" id="KW-1185">Reference proteome</keyword>
<dbReference type="EMBL" id="JABEMA010000303">
    <property type="protein sequence ID" value="NNH24272.1"/>
    <property type="molecule type" value="Genomic_DNA"/>
</dbReference>
<organism evidence="2 3">
    <name type="scientific">Pseudokineococcus marinus</name>
    <dbReference type="NCBI Taxonomy" id="351215"/>
    <lineage>
        <taxon>Bacteria</taxon>
        <taxon>Bacillati</taxon>
        <taxon>Actinomycetota</taxon>
        <taxon>Actinomycetes</taxon>
        <taxon>Kineosporiales</taxon>
        <taxon>Kineosporiaceae</taxon>
        <taxon>Pseudokineococcus</taxon>
    </lineage>
</organism>
<proteinExistence type="predicted"/>
<accession>A0A849BTX6</accession>
<protein>
    <submittedName>
        <fullName evidence="2">Uncharacterized protein</fullName>
    </submittedName>
</protein>
<feature type="compositionally biased region" description="Gly residues" evidence="1">
    <location>
        <begin position="10"/>
        <end position="23"/>
    </location>
</feature>
<sequence>MPRDVASDGGTAGVPGDLGGPGVRGWWRRERVTPAGPVRRRSSPADGDGVADRSSTSAGHSPARWWHRHAPGWREIQPGWQRRAAAALLVAVLGGASVTT</sequence>
<gene>
    <name evidence="2" type="ORF">HLB09_14480</name>
</gene>
<dbReference type="Proteomes" id="UP000555552">
    <property type="component" value="Unassembled WGS sequence"/>
</dbReference>
<reference evidence="2 3" key="1">
    <citation type="submission" date="2020-05" db="EMBL/GenBank/DDBJ databases">
        <title>MicrobeNet Type strains.</title>
        <authorList>
            <person name="Nicholson A.C."/>
        </authorList>
    </citation>
    <scope>NUCLEOTIDE SEQUENCE [LARGE SCALE GENOMIC DNA]</scope>
    <source>
        <strain evidence="2 3">JCM 14547</strain>
    </source>
</reference>
<name>A0A849BTX6_9ACTN</name>
<evidence type="ECO:0000313" key="3">
    <source>
        <dbReference type="Proteomes" id="UP000555552"/>
    </source>
</evidence>
<dbReference type="RefSeq" id="WP_171204033.1">
    <property type="nucleotide sequence ID" value="NZ_JABEMA010000303.1"/>
</dbReference>
<evidence type="ECO:0000256" key="1">
    <source>
        <dbReference type="SAM" id="MobiDB-lite"/>
    </source>
</evidence>
<evidence type="ECO:0000313" key="2">
    <source>
        <dbReference type="EMBL" id="NNH24272.1"/>
    </source>
</evidence>
<dbReference type="AlphaFoldDB" id="A0A849BTX6"/>